<evidence type="ECO:0008006" key="4">
    <source>
        <dbReference type="Google" id="ProtNLM"/>
    </source>
</evidence>
<dbReference type="PATRIC" id="fig|92835.4.peg.3247"/>
<dbReference type="Pfam" id="PF14079">
    <property type="entry name" value="DUF4260"/>
    <property type="match status" value="1"/>
</dbReference>
<proteinExistence type="predicted"/>
<comment type="caution">
    <text evidence="2">The sequence shown here is derived from an EMBL/GenBank/DDBJ whole genome shotgun (WGS) entry which is preliminary data.</text>
</comment>
<evidence type="ECO:0000256" key="1">
    <source>
        <dbReference type="SAM" id="Phobius"/>
    </source>
</evidence>
<dbReference type="STRING" id="92835.RS81_03218"/>
<protein>
    <recommendedName>
        <fullName evidence="4">DUF4260 domain-containing protein</fullName>
    </recommendedName>
</protein>
<keyword evidence="1" id="KW-1133">Transmembrane helix</keyword>
<feature type="transmembrane region" description="Helical" evidence="1">
    <location>
        <begin position="71"/>
        <end position="90"/>
    </location>
</feature>
<evidence type="ECO:0000313" key="2">
    <source>
        <dbReference type="EMBL" id="KJL37464.1"/>
    </source>
</evidence>
<evidence type="ECO:0000313" key="3">
    <source>
        <dbReference type="Proteomes" id="UP000033956"/>
    </source>
</evidence>
<organism evidence="2 3">
    <name type="scientific">Microbacterium terrae</name>
    <dbReference type="NCBI Taxonomy" id="69369"/>
    <lineage>
        <taxon>Bacteria</taxon>
        <taxon>Bacillati</taxon>
        <taxon>Actinomycetota</taxon>
        <taxon>Actinomycetes</taxon>
        <taxon>Micrococcales</taxon>
        <taxon>Microbacteriaceae</taxon>
        <taxon>Microbacterium</taxon>
    </lineage>
</organism>
<dbReference type="InterPro" id="IPR025356">
    <property type="entry name" value="DUF4260"/>
</dbReference>
<dbReference type="EMBL" id="JYIZ01000057">
    <property type="protein sequence ID" value="KJL37464.1"/>
    <property type="molecule type" value="Genomic_DNA"/>
</dbReference>
<keyword evidence="1" id="KW-0472">Membrane</keyword>
<accession>A0A0M2H1Z5</accession>
<gene>
    <name evidence="2" type="ORF">RS81_03218</name>
</gene>
<dbReference type="RefSeq" id="WP_084613757.1">
    <property type="nucleotide sequence ID" value="NZ_BAAAUP010000002.1"/>
</dbReference>
<reference evidence="2 3" key="1">
    <citation type="submission" date="2015-02" db="EMBL/GenBank/DDBJ databases">
        <title>Draft genome sequences of ten Microbacterium spp. with emphasis on heavy metal contaminated environments.</title>
        <authorList>
            <person name="Corretto E."/>
        </authorList>
    </citation>
    <scope>NUCLEOTIDE SEQUENCE [LARGE SCALE GENOMIC DNA]</scope>
    <source>
        <strain evidence="2 3">DSM 12510</strain>
    </source>
</reference>
<dbReference type="OrthoDB" id="9813911at2"/>
<dbReference type="Proteomes" id="UP000033956">
    <property type="component" value="Unassembled WGS sequence"/>
</dbReference>
<keyword evidence="1" id="KW-0812">Transmembrane</keyword>
<sequence length="175" mass="18505">MTAPDAASPTPDAASALSAEALNAAEADEIRADEAVHPGTDVSGPVVVQRVENGAIALAAMIAAVVLYPGWWWVLLAAFLLFDLSMLGYLRSTRAGAVSYNLVHSYLGPAILAACAAIWLVFSAPAAWWLGLIALTWAFHIGVDRALGYGLKLPDAFEHTHLGWIGRAKSGRAQR</sequence>
<feature type="transmembrane region" description="Helical" evidence="1">
    <location>
        <begin position="126"/>
        <end position="143"/>
    </location>
</feature>
<dbReference type="AlphaFoldDB" id="A0A0M2H1Z5"/>
<feature type="transmembrane region" description="Helical" evidence="1">
    <location>
        <begin position="102"/>
        <end position="120"/>
    </location>
</feature>
<name>A0A0M2H1Z5_9MICO</name>
<keyword evidence="3" id="KW-1185">Reference proteome</keyword>